<dbReference type="EMBL" id="FRCP01000010">
    <property type="protein sequence ID" value="SHM45522.1"/>
    <property type="molecule type" value="Genomic_DNA"/>
</dbReference>
<evidence type="ECO:0000313" key="11">
    <source>
        <dbReference type="Proteomes" id="UP000184038"/>
    </source>
</evidence>
<dbReference type="Gene3D" id="3.30.160.60">
    <property type="entry name" value="Classic Zinc Finger"/>
    <property type="match status" value="1"/>
</dbReference>
<keyword evidence="5" id="KW-0233">DNA recombination</keyword>
<comment type="similarity">
    <text evidence="2">Belongs to the 'phage' integrase family.</text>
</comment>
<gene>
    <name evidence="10" type="ORF">SAMN02746066_02018</name>
</gene>
<keyword evidence="7" id="KW-0175">Coiled coil</keyword>
<evidence type="ECO:0000256" key="1">
    <source>
        <dbReference type="ARBA" id="ARBA00003283"/>
    </source>
</evidence>
<dbReference type="AlphaFoldDB" id="A0A1M7IXT6"/>
<evidence type="ECO:0000259" key="9">
    <source>
        <dbReference type="PROSITE" id="PS51900"/>
    </source>
</evidence>
<dbReference type="Proteomes" id="UP000184038">
    <property type="component" value="Unassembled WGS sequence"/>
</dbReference>
<keyword evidence="11" id="KW-1185">Reference proteome</keyword>
<protein>
    <submittedName>
        <fullName evidence="10">Site-specific recombinase XerD</fullName>
    </submittedName>
</protein>
<dbReference type="STRING" id="1120996.SAMN02746066_02018"/>
<evidence type="ECO:0000256" key="3">
    <source>
        <dbReference type="ARBA" id="ARBA00022908"/>
    </source>
</evidence>
<keyword evidence="4 6" id="KW-0238">DNA-binding</keyword>
<dbReference type="PANTHER" id="PTHR30349:SF64">
    <property type="entry name" value="PROPHAGE INTEGRASE INTD-RELATED"/>
    <property type="match status" value="1"/>
</dbReference>
<evidence type="ECO:0000256" key="7">
    <source>
        <dbReference type="SAM" id="Coils"/>
    </source>
</evidence>
<dbReference type="Gene3D" id="1.10.150.130">
    <property type="match status" value="1"/>
</dbReference>
<dbReference type="GO" id="GO:0003677">
    <property type="term" value="F:DNA binding"/>
    <property type="evidence" value="ECO:0007669"/>
    <property type="project" value="UniProtKB-UniRule"/>
</dbReference>
<dbReference type="InterPro" id="IPR044068">
    <property type="entry name" value="CB"/>
</dbReference>
<name>A0A1M7IXT6_9FIRM</name>
<evidence type="ECO:0000256" key="5">
    <source>
        <dbReference type="ARBA" id="ARBA00023172"/>
    </source>
</evidence>
<dbReference type="GO" id="GO:0006310">
    <property type="term" value="P:DNA recombination"/>
    <property type="evidence" value="ECO:0007669"/>
    <property type="project" value="UniProtKB-KW"/>
</dbReference>
<dbReference type="PROSITE" id="PS51900">
    <property type="entry name" value="CB"/>
    <property type="match status" value="1"/>
</dbReference>
<dbReference type="SUPFAM" id="SSF56349">
    <property type="entry name" value="DNA breaking-rejoining enzymes"/>
    <property type="match status" value="1"/>
</dbReference>
<sequence>MNKSVKRRDSNNRVMPTNISERADGRYCLRKMVNGKKILEYYNTLNEAKKRLKLLEAEIVQEKEYGNKKYKLEEWYKIFLNHYCTNLGQRTINNYTNYFARYMTVEFGKKRINNITQLDIVQYYGDLRNKCNLSRGTIGYFNSMLSRAFQKAVDNRIISSNPTLGVMREIKKEEPKKREALSLQQEINLLNYISTGRYYRYKALLLLLLNTGLRSGEARALTINDIDFNTGSIHINKSVSYDTIESNRKQHFVVPPKTKNSNRVVYVKKEVIDEIKNYIKMKNEWDVNRDYKICRYDEYKNRMEDCGDFLFTTSRGTVITDESLNKSLKAIIKECNINERKKAEEEKRDAILIPESTTIHCLRHTFATRSYEKEMSPSIVSKLMGHSNTKITQEVYTHISQEIVMREYMNCW</sequence>
<evidence type="ECO:0000256" key="6">
    <source>
        <dbReference type="PROSITE-ProRule" id="PRU01248"/>
    </source>
</evidence>
<evidence type="ECO:0000259" key="8">
    <source>
        <dbReference type="PROSITE" id="PS51898"/>
    </source>
</evidence>
<evidence type="ECO:0000256" key="2">
    <source>
        <dbReference type="ARBA" id="ARBA00008857"/>
    </source>
</evidence>
<dbReference type="InterPro" id="IPR010998">
    <property type="entry name" value="Integrase_recombinase_N"/>
</dbReference>
<proteinExistence type="inferred from homology"/>
<dbReference type="InterPro" id="IPR011010">
    <property type="entry name" value="DNA_brk_join_enz"/>
</dbReference>
<dbReference type="InterPro" id="IPR004107">
    <property type="entry name" value="Integrase_SAM-like_N"/>
</dbReference>
<accession>A0A1M7IXT6</accession>
<organism evidence="10 11">
    <name type="scientific">Anaerosporobacter mobilis DSM 15930</name>
    <dbReference type="NCBI Taxonomy" id="1120996"/>
    <lineage>
        <taxon>Bacteria</taxon>
        <taxon>Bacillati</taxon>
        <taxon>Bacillota</taxon>
        <taxon>Clostridia</taxon>
        <taxon>Lachnospirales</taxon>
        <taxon>Lachnospiraceae</taxon>
        <taxon>Anaerosporobacter</taxon>
    </lineage>
</organism>
<feature type="domain" description="Tyr recombinase" evidence="8">
    <location>
        <begin position="176"/>
        <end position="409"/>
    </location>
</feature>
<dbReference type="RefSeq" id="WP_073287007.1">
    <property type="nucleotide sequence ID" value="NZ_FRCP01000010.1"/>
</dbReference>
<comment type="function">
    <text evidence="1">Site-specific tyrosine recombinase, which acts by catalyzing the cutting and rejoining of the recombining DNA molecules.</text>
</comment>
<dbReference type="CDD" id="cd01189">
    <property type="entry name" value="INT_ICEBs1_C_like"/>
    <property type="match status" value="1"/>
</dbReference>
<evidence type="ECO:0000256" key="4">
    <source>
        <dbReference type="ARBA" id="ARBA00023125"/>
    </source>
</evidence>
<feature type="coiled-coil region" evidence="7">
    <location>
        <begin position="38"/>
        <end position="65"/>
    </location>
</feature>
<dbReference type="GO" id="GO:0015074">
    <property type="term" value="P:DNA integration"/>
    <property type="evidence" value="ECO:0007669"/>
    <property type="project" value="UniProtKB-KW"/>
</dbReference>
<dbReference type="PANTHER" id="PTHR30349">
    <property type="entry name" value="PHAGE INTEGRASE-RELATED"/>
    <property type="match status" value="1"/>
</dbReference>
<dbReference type="InterPro" id="IPR050090">
    <property type="entry name" value="Tyrosine_recombinase_XerCD"/>
</dbReference>
<dbReference type="Pfam" id="PF00589">
    <property type="entry name" value="Phage_integrase"/>
    <property type="match status" value="1"/>
</dbReference>
<dbReference type="PROSITE" id="PS51898">
    <property type="entry name" value="TYR_RECOMBINASE"/>
    <property type="match status" value="1"/>
</dbReference>
<feature type="domain" description="Core-binding (CB)" evidence="9">
    <location>
        <begin position="70"/>
        <end position="153"/>
    </location>
</feature>
<dbReference type="InterPro" id="IPR013762">
    <property type="entry name" value="Integrase-like_cat_sf"/>
</dbReference>
<dbReference type="InterPro" id="IPR002104">
    <property type="entry name" value="Integrase_catalytic"/>
</dbReference>
<dbReference type="Gene3D" id="1.10.443.10">
    <property type="entry name" value="Intergrase catalytic core"/>
    <property type="match status" value="1"/>
</dbReference>
<reference evidence="10 11" key="1">
    <citation type="submission" date="2016-11" db="EMBL/GenBank/DDBJ databases">
        <authorList>
            <person name="Jaros S."/>
            <person name="Januszkiewicz K."/>
            <person name="Wedrychowicz H."/>
        </authorList>
    </citation>
    <scope>NUCLEOTIDE SEQUENCE [LARGE SCALE GENOMIC DNA]</scope>
    <source>
        <strain evidence="10 11">DSM 15930</strain>
    </source>
</reference>
<dbReference type="Pfam" id="PF14659">
    <property type="entry name" value="Phage_int_SAM_3"/>
    <property type="match status" value="1"/>
</dbReference>
<evidence type="ECO:0000313" key="10">
    <source>
        <dbReference type="EMBL" id="SHM45522.1"/>
    </source>
</evidence>
<keyword evidence="3" id="KW-0229">DNA integration</keyword>